<organism evidence="2 3">
    <name type="scientific">Oscillatoria acuminata PCC 6304</name>
    <dbReference type="NCBI Taxonomy" id="56110"/>
    <lineage>
        <taxon>Bacteria</taxon>
        <taxon>Bacillati</taxon>
        <taxon>Cyanobacteriota</taxon>
        <taxon>Cyanophyceae</taxon>
        <taxon>Oscillatoriophycideae</taxon>
        <taxon>Oscillatoriales</taxon>
        <taxon>Oscillatoriaceae</taxon>
        <taxon>Oscillatoria</taxon>
    </lineage>
</organism>
<dbReference type="InterPro" id="IPR013424">
    <property type="entry name" value="Ice-binding_C"/>
</dbReference>
<dbReference type="AlphaFoldDB" id="K9THG2"/>
<sequence length="237" mass="24655">MQHKNKGVQKVNKTLMIGITAATATAMFGVAGPANAFTFGTNGISFDTDQQINFNLVSSNGAFQSTLKIFEVLEGGALQEQAVLYEEVRASDDGSKNGYRATVGNAIQMVNDTFTFLATKVYTLGLVSTYKGNSAGTVYTTSTLNYTGLQRAVFGSTGGQEGIALPGASSLVAGNPFNGPVAIAFEDIKWAGADGDFNDFVVSAEAVPEPLTMGGLALGAAGLAAARRARKRRTTEA</sequence>
<keyword evidence="3" id="KW-1185">Reference proteome</keyword>
<protein>
    <submittedName>
        <fullName evidence="2">PEP-CTERM putative exosortase interaction domain-containing protein</fullName>
    </submittedName>
</protein>
<reference evidence="2 3" key="1">
    <citation type="submission" date="2012-06" db="EMBL/GenBank/DDBJ databases">
        <title>Finished chromosome of genome of Oscillatoria acuminata PCC 6304.</title>
        <authorList>
            <consortium name="US DOE Joint Genome Institute"/>
            <person name="Gugger M."/>
            <person name="Coursin T."/>
            <person name="Rippka R."/>
            <person name="Tandeau De Marsac N."/>
            <person name="Huntemann M."/>
            <person name="Wei C.-L."/>
            <person name="Han J."/>
            <person name="Detter J.C."/>
            <person name="Han C."/>
            <person name="Tapia R."/>
            <person name="Davenport K."/>
            <person name="Daligault H."/>
            <person name="Erkkila T."/>
            <person name="Gu W."/>
            <person name="Munk A.C.C."/>
            <person name="Teshima H."/>
            <person name="Xu Y."/>
            <person name="Chain P."/>
            <person name="Chen A."/>
            <person name="Krypides N."/>
            <person name="Mavromatis K."/>
            <person name="Markowitz V."/>
            <person name="Szeto E."/>
            <person name="Ivanova N."/>
            <person name="Mikhailova N."/>
            <person name="Ovchinnikova G."/>
            <person name="Pagani I."/>
            <person name="Pati A."/>
            <person name="Goodwin L."/>
            <person name="Peters L."/>
            <person name="Pitluck S."/>
            <person name="Woyke T."/>
            <person name="Kerfeld C."/>
        </authorList>
    </citation>
    <scope>NUCLEOTIDE SEQUENCE [LARGE SCALE GENOMIC DNA]</scope>
    <source>
        <strain evidence="2 3">PCC 6304</strain>
    </source>
</reference>
<feature type="chain" id="PRO_5003936028" evidence="1">
    <location>
        <begin position="37"/>
        <end position="237"/>
    </location>
</feature>
<evidence type="ECO:0000256" key="1">
    <source>
        <dbReference type="SAM" id="SignalP"/>
    </source>
</evidence>
<dbReference type="eggNOG" id="ENOG5032X7E">
    <property type="taxonomic scope" value="Bacteria"/>
</dbReference>
<dbReference type="NCBIfam" id="TIGR02595">
    <property type="entry name" value="PEP_CTERM"/>
    <property type="match status" value="1"/>
</dbReference>
<dbReference type="HOGENOM" id="CLU_1203854_0_0_3"/>
<dbReference type="Proteomes" id="UP000010367">
    <property type="component" value="Chromosome"/>
</dbReference>
<evidence type="ECO:0000313" key="2">
    <source>
        <dbReference type="EMBL" id="AFY81464.1"/>
    </source>
</evidence>
<name>K9THG2_9CYAN</name>
<keyword evidence="1" id="KW-0732">Signal</keyword>
<dbReference type="InParanoid" id="K9THG2"/>
<dbReference type="OrthoDB" id="458303at2"/>
<gene>
    <name evidence="2" type="ORF">Oscil6304_1786</name>
</gene>
<dbReference type="STRING" id="56110.Oscil6304_1786"/>
<dbReference type="KEGG" id="oac:Oscil6304_1786"/>
<dbReference type="EMBL" id="CP003607">
    <property type="protein sequence ID" value="AFY81464.1"/>
    <property type="molecule type" value="Genomic_DNA"/>
</dbReference>
<accession>K9THG2</accession>
<proteinExistence type="predicted"/>
<evidence type="ECO:0000313" key="3">
    <source>
        <dbReference type="Proteomes" id="UP000010367"/>
    </source>
</evidence>
<feature type="signal peptide" evidence="1">
    <location>
        <begin position="1"/>
        <end position="36"/>
    </location>
</feature>